<evidence type="ECO:0000313" key="1">
    <source>
        <dbReference type="EMBL" id="PWZ46299.1"/>
    </source>
</evidence>
<protein>
    <submittedName>
        <fullName evidence="1">Uncharacterized protein</fullName>
    </submittedName>
</protein>
<comment type="caution">
    <text evidence="1">The sequence shown here is derived from an EMBL/GenBank/DDBJ whole genome shotgun (WGS) entry which is preliminary data.</text>
</comment>
<accession>A0A3L6GEB0</accession>
<dbReference type="Proteomes" id="UP000251960">
    <property type="component" value="Chromosome 10"/>
</dbReference>
<dbReference type="EMBL" id="NCVQ01000002">
    <property type="protein sequence ID" value="PWZ46299.1"/>
    <property type="molecule type" value="Genomic_DNA"/>
</dbReference>
<sequence>MPSAFKLSNQVPGSVNGNTWVWLEMLRLPGEKIKMTIMYLLLERIRSLVCFKIVEQATKVAVHAIIHDGLSIRGFRFQPYRSAEFCPSNQLWNPNGQAFGWKVQQRGFTAIMKKTCPDDLWIYVEDQDVVDMENVSSEKLRWQFVYISKLPPVVLDFIFIYFDSNIK</sequence>
<name>A0A3L6GEB0_MAIZE</name>
<organism evidence="1">
    <name type="scientific">Zea mays</name>
    <name type="common">Maize</name>
    <dbReference type="NCBI Taxonomy" id="4577"/>
    <lineage>
        <taxon>Eukaryota</taxon>
        <taxon>Viridiplantae</taxon>
        <taxon>Streptophyta</taxon>
        <taxon>Embryophyta</taxon>
        <taxon>Tracheophyta</taxon>
        <taxon>Spermatophyta</taxon>
        <taxon>Magnoliopsida</taxon>
        <taxon>Liliopsida</taxon>
        <taxon>Poales</taxon>
        <taxon>Poaceae</taxon>
        <taxon>PACMAD clade</taxon>
        <taxon>Panicoideae</taxon>
        <taxon>Andropogonodae</taxon>
        <taxon>Andropogoneae</taxon>
        <taxon>Tripsacinae</taxon>
        <taxon>Zea</taxon>
    </lineage>
</organism>
<proteinExistence type="predicted"/>
<gene>
    <name evidence="1" type="ORF">Zm00014a_040706</name>
</gene>
<dbReference type="AlphaFoldDB" id="A0A3L6GEB0"/>
<reference evidence="1" key="1">
    <citation type="journal article" date="2018" name="Nat. Genet.">
        <title>Extensive intraspecific gene order and gene structural variations between Mo17 and other maize genomes.</title>
        <authorList>
            <person name="Sun S."/>
            <person name="Zhou Y."/>
            <person name="Chen J."/>
            <person name="Shi J."/>
            <person name="Zhao H."/>
            <person name="Zhao H."/>
            <person name="Song W."/>
            <person name="Zhang M."/>
            <person name="Cui Y."/>
            <person name="Dong X."/>
            <person name="Liu H."/>
            <person name="Ma X."/>
            <person name="Jiao Y."/>
            <person name="Wang B."/>
            <person name="Wei X."/>
            <person name="Stein J.C."/>
            <person name="Glaubitz J.C."/>
            <person name="Lu F."/>
            <person name="Yu G."/>
            <person name="Liang C."/>
            <person name="Fengler K."/>
            <person name="Li B."/>
            <person name="Rafalski A."/>
            <person name="Schnable P.S."/>
            <person name="Ware D.H."/>
            <person name="Buckler E.S."/>
            <person name="Lai J."/>
        </authorList>
    </citation>
    <scope>NUCLEOTIDE SEQUENCE [LARGE SCALE GENOMIC DNA]</scope>
    <source>
        <tissue evidence="1">Seedling</tissue>
    </source>
</reference>